<keyword evidence="1" id="KW-0812">Transmembrane</keyword>
<feature type="transmembrane region" description="Helical" evidence="1">
    <location>
        <begin position="21"/>
        <end position="48"/>
    </location>
</feature>
<dbReference type="Proteomes" id="UP000176944">
    <property type="component" value="Chromosome"/>
</dbReference>
<reference evidence="2" key="2">
    <citation type="submission" date="2022-10" db="EMBL/GenBank/DDBJ databases">
        <authorList>
            <person name="Ngo T.-E."/>
        </authorList>
    </citation>
    <scope>NUCLEOTIDE SEQUENCE</scope>
    <source>
        <strain evidence="2">JHB</strain>
    </source>
</reference>
<gene>
    <name evidence="2" type="ORF">BJP36_43730</name>
</gene>
<protein>
    <submittedName>
        <fullName evidence="2">Uncharacterized protein</fullName>
    </submittedName>
</protein>
<keyword evidence="1" id="KW-0472">Membrane</keyword>
<sequence length="66" mass="7249">MRSWVPRRKHSAVSRQPSAYFIQKLFGVACAMGINCSGSVATGLWLIAVRVREASALPKAWPKAFS</sequence>
<dbReference type="AlphaFoldDB" id="A0A9Q9UVX3"/>
<evidence type="ECO:0000256" key="1">
    <source>
        <dbReference type="SAM" id="Phobius"/>
    </source>
</evidence>
<name>A0A9Q9UVX3_MOOP1</name>
<accession>A0A9Q9UVX3</accession>
<organism evidence="2">
    <name type="scientific">Moorena producens (strain JHB)</name>
    <dbReference type="NCBI Taxonomy" id="1454205"/>
    <lineage>
        <taxon>Bacteria</taxon>
        <taxon>Bacillati</taxon>
        <taxon>Cyanobacteriota</taxon>
        <taxon>Cyanophyceae</taxon>
        <taxon>Coleofasciculales</taxon>
        <taxon>Coleofasciculaceae</taxon>
        <taxon>Moorena</taxon>
    </lineage>
</organism>
<reference evidence="2" key="1">
    <citation type="journal article" date="2017" name="Proc. Natl. Acad. Sci. U.S.A.">
        <title>Comparative genomics uncovers the prolific and distinctive metabolic potential of the cyanobacterial genus Moorea.</title>
        <authorList>
            <person name="Leao T."/>
            <person name="Castelao G."/>
            <person name="Korobeynikov A."/>
            <person name="Monroe E.A."/>
            <person name="Podell S."/>
            <person name="Glukhov E."/>
            <person name="Allen E.E."/>
            <person name="Gerwick W.H."/>
            <person name="Gerwick L."/>
        </authorList>
    </citation>
    <scope>NUCLEOTIDE SEQUENCE</scope>
    <source>
        <strain evidence="2">JHB</strain>
    </source>
</reference>
<evidence type="ECO:0000313" key="2">
    <source>
        <dbReference type="EMBL" id="WAN69274.1"/>
    </source>
</evidence>
<proteinExistence type="predicted"/>
<keyword evidence="1" id="KW-1133">Transmembrane helix</keyword>
<dbReference type="EMBL" id="CP017708">
    <property type="protein sequence ID" value="WAN69274.1"/>
    <property type="molecule type" value="Genomic_DNA"/>
</dbReference>